<dbReference type="EMBL" id="MU157942">
    <property type="protein sequence ID" value="KAF9522525.1"/>
    <property type="molecule type" value="Genomic_DNA"/>
</dbReference>
<sequence>MDIDQTIPIVDPIHPEDDVDSQAGSEDSVDLASQAWWQEDREVGELFDLGWDSDSDDSGNKSDPEMDPTIPEDKAFLEIPEVVQKLCQKLKGSYSVPPPLTSPPIFRQLEPSELHSLRHYAAWIRSNGTIRAYKEHGLVLAAAAQVPILTIHKAKKLAAELTKFVPLEVDMCPRSCIAYTGDHGDLTHCPYT</sequence>
<evidence type="ECO:0000313" key="3">
    <source>
        <dbReference type="Proteomes" id="UP000807306"/>
    </source>
</evidence>
<feature type="region of interest" description="Disordered" evidence="1">
    <location>
        <begin position="1"/>
        <end position="35"/>
    </location>
</feature>
<name>A0A9P6E4V0_9AGAR</name>
<comment type="caution">
    <text evidence="2">The sequence shown here is derived from an EMBL/GenBank/DDBJ whole genome shotgun (WGS) entry which is preliminary data.</text>
</comment>
<protein>
    <submittedName>
        <fullName evidence="2">Uncharacterized protein</fullName>
    </submittedName>
</protein>
<accession>A0A9P6E4V0</accession>
<dbReference type="Proteomes" id="UP000807306">
    <property type="component" value="Unassembled WGS sequence"/>
</dbReference>
<keyword evidence="3" id="KW-1185">Reference proteome</keyword>
<evidence type="ECO:0000256" key="1">
    <source>
        <dbReference type="SAM" id="MobiDB-lite"/>
    </source>
</evidence>
<dbReference type="AlphaFoldDB" id="A0A9P6E4V0"/>
<feature type="region of interest" description="Disordered" evidence="1">
    <location>
        <begin position="47"/>
        <end position="70"/>
    </location>
</feature>
<gene>
    <name evidence="2" type="ORF">CPB83DRAFT_776977</name>
</gene>
<proteinExistence type="predicted"/>
<feature type="non-terminal residue" evidence="2">
    <location>
        <position position="192"/>
    </location>
</feature>
<reference evidence="2" key="1">
    <citation type="submission" date="2020-11" db="EMBL/GenBank/DDBJ databases">
        <authorList>
            <consortium name="DOE Joint Genome Institute"/>
            <person name="Ahrendt S."/>
            <person name="Riley R."/>
            <person name="Andreopoulos W."/>
            <person name="Labutti K."/>
            <person name="Pangilinan J."/>
            <person name="Ruiz-Duenas F.J."/>
            <person name="Barrasa J.M."/>
            <person name="Sanchez-Garcia M."/>
            <person name="Camarero S."/>
            <person name="Miyauchi S."/>
            <person name="Serrano A."/>
            <person name="Linde D."/>
            <person name="Babiker R."/>
            <person name="Drula E."/>
            <person name="Ayuso-Fernandez I."/>
            <person name="Pacheco R."/>
            <person name="Padilla G."/>
            <person name="Ferreira P."/>
            <person name="Barriuso J."/>
            <person name="Kellner H."/>
            <person name="Castanera R."/>
            <person name="Alfaro M."/>
            <person name="Ramirez L."/>
            <person name="Pisabarro A.G."/>
            <person name="Kuo A."/>
            <person name="Tritt A."/>
            <person name="Lipzen A."/>
            <person name="He G."/>
            <person name="Yan M."/>
            <person name="Ng V."/>
            <person name="Cullen D."/>
            <person name="Martin F."/>
            <person name="Rosso M.-N."/>
            <person name="Henrissat B."/>
            <person name="Hibbett D."/>
            <person name="Martinez A.T."/>
            <person name="Grigoriev I.V."/>
        </authorList>
    </citation>
    <scope>NUCLEOTIDE SEQUENCE</scope>
    <source>
        <strain evidence="2">CBS 506.95</strain>
    </source>
</reference>
<dbReference type="OrthoDB" id="2742740at2759"/>
<evidence type="ECO:0000313" key="2">
    <source>
        <dbReference type="EMBL" id="KAF9522525.1"/>
    </source>
</evidence>
<organism evidence="2 3">
    <name type="scientific">Crepidotus variabilis</name>
    <dbReference type="NCBI Taxonomy" id="179855"/>
    <lineage>
        <taxon>Eukaryota</taxon>
        <taxon>Fungi</taxon>
        <taxon>Dikarya</taxon>
        <taxon>Basidiomycota</taxon>
        <taxon>Agaricomycotina</taxon>
        <taxon>Agaricomycetes</taxon>
        <taxon>Agaricomycetidae</taxon>
        <taxon>Agaricales</taxon>
        <taxon>Agaricineae</taxon>
        <taxon>Crepidotaceae</taxon>
        <taxon>Crepidotus</taxon>
    </lineage>
</organism>